<dbReference type="NCBIfam" id="TIGR03142">
    <property type="entry name" value="cytochro_ccmI"/>
    <property type="match status" value="1"/>
</dbReference>
<dbReference type="InterPro" id="IPR056412">
    <property type="entry name" value="Ig_CycH"/>
</dbReference>
<dbReference type="SUPFAM" id="SSF48452">
    <property type="entry name" value="TPR-like"/>
    <property type="match status" value="1"/>
</dbReference>
<name>A0A388SBT3_9BURK</name>
<feature type="region of interest" description="Disordered" evidence="5">
    <location>
        <begin position="285"/>
        <end position="309"/>
    </location>
</feature>
<protein>
    <submittedName>
        <fullName evidence="9">C-type cytochrome biogenesis protein CcmI</fullName>
    </submittedName>
</protein>
<dbReference type="InterPro" id="IPR011990">
    <property type="entry name" value="TPR-like_helical_dom_sf"/>
</dbReference>
<dbReference type="RefSeq" id="WP_116270090.1">
    <property type="nucleotide sequence ID" value="NZ_BGZJ01000001.1"/>
</dbReference>
<evidence type="ECO:0000313" key="10">
    <source>
        <dbReference type="Proteomes" id="UP000266091"/>
    </source>
</evidence>
<keyword evidence="10" id="KW-1185">Reference proteome</keyword>
<dbReference type="InterPro" id="IPR056413">
    <property type="entry name" value="TPR_CcmH_CycH"/>
</dbReference>
<dbReference type="AlphaFoldDB" id="A0A388SBT3"/>
<keyword evidence="4" id="KW-0802">TPR repeat</keyword>
<evidence type="ECO:0000256" key="2">
    <source>
        <dbReference type="ARBA" id="ARBA00022737"/>
    </source>
</evidence>
<keyword evidence="6" id="KW-1133">Transmembrane helix</keyword>
<evidence type="ECO:0000259" key="8">
    <source>
        <dbReference type="Pfam" id="PF23914"/>
    </source>
</evidence>
<evidence type="ECO:0000256" key="1">
    <source>
        <dbReference type="ARBA" id="ARBA00004196"/>
    </source>
</evidence>
<evidence type="ECO:0000256" key="3">
    <source>
        <dbReference type="ARBA" id="ARBA00022748"/>
    </source>
</evidence>
<dbReference type="PANTHER" id="PTHR47870:SF4">
    <property type="entry name" value="CYTOCHROME C-TYPE BIOGENESIS PROTEIN CYCH"/>
    <property type="match status" value="1"/>
</dbReference>
<dbReference type="Gene3D" id="1.25.40.10">
    <property type="entry name" value="Tetratricopeptide repeat domain"/>
    <property type="match status" value="1"/>
</dbReference>
<feature type="domain" description="Cytochrome c-type biogenesis protein H TPR" evidence="8">
    <location>
        <begin position="152"/>
        <end position="264"/>
    </location>
</feature>
<dbReference type="InterPro" id="IPR051263">
    <property type="entry name" value="C-type_cytochrome_biogenesis"/>
</dbReference>
<dbReference type="Proteomes" id="UP000266091">
    <property type="component" value="Unassembled WGS sequence"/>
</dbReference>
<sequence>MMMAFFVLIAVIFCAVAVAILGFGLRSKRVSGRAESELVQTNVEALKASYADLKAGHDAGKISDDEFEETRAELERRVLDESRATESLDKSDKRERLTTLAFIAVFIPIAAAVIYWRFGTWDAMNPAIAGMQAQNESGGHSMAQLDEQLEKLEKSLQENPKNVNGWMLLARTNDALKRFDKAAAAYEKLSVLVDGETKAEVLADWADCLAAKNGSLDGKPEELVDQALKISPKLWKALALKGTAYYNRNQFKEAAATWEKVLADQKPGSEDYQSVLNMVNDARTKAGMKPLTGPSSVTRVEPSPVSEAAGSQRVVSVSGTVSLAADLKAGLSGNETVFIFARPVEGSRMPVAVTQVKVSDLPAKFTLDSNMRLPGGMGGMESLKQVVVGARVSKTGNLMPQPGDLEGDTPAVAVGSSNLVVKITKKLAQ</sequence>
<keyword evidence="6" id="KW-0472">Membrane</keyword>
<comment type="caution">
    <text evidence="9">The sequence shown here is derived from an EMBL/GenBank/DDBJ whole genome shotgun (WGS) entry which is preliminary data.</text>
</comment>
<reference evidence="9 10" key="1">
    <citation type="journal article" date="2018" name="Int. J. Syst. Evol. Microbiol.">
        <title>Mesosutterella multiformis gen. nov., sp. nov., a member of the family Sutterellaceae and Sutterella megalosphaeroides sp. nov., isolated from human faeces.</title>
        <authorList>
            <person name="Sakamoto M."/>
            <person name="Ikeyama N."/>
            <person name="Kunihiro T."/>
            <person name="Iino T."/>
            <person name="Yuki M."/>
            <person name="Ohkuma M."/>
        </authorList>
    </citation>
    <scope>NUCLEOTIDE SEQUENCE [LARGE SCALE GENOMIC DNA]</scope>
    <source>
        <strain evidence="9 10">4NBBH2</strain>
    </source>
</reference>
<evidence type="ECO:0000256" key="6">
    <source>
        <dbReference type="SAM" id="Phobius"/>
    </source>
</evidence>
<evidence type="ECO:0000259" key="7">
    <source>
        <dbReference type="Pfam" id="PF23892"/>
    </source>
</evidence>
<evidence type="ECO:0000313" key="9">
    <source>
        <dbReference type="EMBL" id="GBO93782.1"/>
    </source>
</evidence>
<dbReference type="Pfam" id="PF23914">
    <property type="entry name" value="TPR_CcmH_CycH"/>
    <property type="match status" value="1"/>
</dbReference>
<organism evidence="9 10">
    <name type="scientific">Mesosutterella multiformis</name>
    <dbReference type="NCBI Taxonomy" id="2259133"/>
    <lineage>
        <taxon>Bacteria</taxon>
        <taxon>Pseudomonadati</taxon>
        <taxon>Pseudomonadota</taxon>
        <taxon>Betaproteobacteria</taxon>
        <taxon>Burkholderiales</taxon>
        <taxon>Sutterellaceae</taxon>
        <taxon>Mesosutterella</taxon>
    </lineage>
</organism>
<proteinExistence type="predicted"/>
<comment type="subcellular location">
    <subcellularLocation>
        <location evidence="1">Cell envelope</location>
    </subcellularLocation>
</comment>
<dbReference type="GO" id="GO:0030313">
    <property type="term" value="C:cell envelope"/>
    <property type="evidence" value="ECO:0007669"/>
    <property type="project" value="UniProtKB-SubCell"/>
</dbReference>
<gene>
    <name evidence="9" type="primary">ccmI</name>
    <name evidence="9" type="ORF">MESMUL_11360</name>
</gene>
<dbReference type="InterPro" id="IPR017560">
    <property type="entry name" value="Cyt_c_biogenesis_CcmI"/>
</dbReference>
<dbReference type="GO" id="GO:0017004">
    <property type="term" value="P:cytochrome complex assembly"/>
    <property type="evidence" value="ECO:0007669"/>
    <property type="project" value="UniProtKB-KW"/>
</dbReference>
<feature type="domain" description="Cytochrome c-type biogenesis protein H Ig-like" evidence="7">
    <location>
        <begin position="319"/>
        <end position="418"/>
    </location>
</feature>
<dbReference type="EMBL" id="BGZJ01000001">
    <property type="protein sequence ID" value="GBO93782.1"/>
    <property type="molecule type" value="Genomic_DNA"/>
</dbReference>
<keyword evidence="3" id="KW-0201">Cytochrome c-type biogenesis</keyword>
<keyword evidence="6" id="KW-0812">Transmembrane</keyword>
<dbReference type="OrthoDB" id="9776053at2"/>
<dbReference type="Pfam" id="PF23892">
    <property type="entry name" value="Ig_CycH"/>
    <property type="match status" value="1"/>
</dbReference>
<dbReference type="PANTHER" id="PTHR47870">
    <property type="entry name" value="CYTOCHROME C-TYPE BIOGENESIS PROTEIN CCMH"/>
    <property type="match status" value="1"/>
</dbReference>
<accession>A0A388SBT3</accession>
<feature type="transmembrane region" description="Helical" evidence="6">
    <location>
        <begin position="97"/>
        <end position="118"/>
    </location>
</feature>
<evidence type="ECO:0000256" key="4">
    <source>
        <dbReference type="ARBA" id="ARBA00022803"/>
    </source>
</evidence>
<evidence type="ECO:0000256" key="5">
    <source>
        <dbReference type="SAM" id="MobiDB-lite"/>
    </source>
</evidence>
<keyword evidence="2" id="KW-0677">Repeat</keyword>
<feature type="transmembrane region" description="Helical" evidence="6">
    <location>
        <begin position="6"/>
        <end position="25"/>
    </location>
</feature>
<dbReference type="GO" id="GO:0005886">
    <property type="term" value="C:plasma membrane"/>
    <property type="evidence" value="ECO:0007669"/>
    <property type="project" value="TreeGrafter"/>
</dbReference>